<dbReference type="EMBL" id="JADWND010000005">
    <property type="protein sequence ID" value="MBJ8381989.1"/>
    <property type="molecule type" value="Genomic_DNA"/>
</dbReference>
<feature type="transmembrane region" description="Helical" evidence="1">
    <location>
        <begin position="7"/>
        <end position="25"/>
    </location>
</feature>
<accession>A0ABS0ZUD8</accession>
<organism evidence="2 3">
    <name type="scientific">Citrobacter sedlakii</name>
    <dbReference type="NCBI Taxonomy" id="67826"/>
    <lineage>
        <taxon>Bacteria</taxon>
        <taxon>Pseudomonadati</taxon>
        <taxon>Pseudomonadota</taxon>
        <taxon>Gammaproteobacteria</taxon>
        <taxon>Enterobacterales</taxon>
        <taxon>Enterobacteriaceae</taxon>
        <taxon>Citrobacter</taxon>
        <taxon>Citrobacter freundii complex</taxon>
    </lineage>
</organism>
<gene>
    <name evidence="2" type="ORF">I6M88_13560</name>
</gene>
<keyword evidence="1" id="KW-0812">Transmembrane</keyword>
<keyword evidence="1" id="KW-1133">Transmembrane helix</keyword>
<keyword evidence="1" id="KW-0472">Membrane</keyword>
<sequence length="158" mass="18176">MKQKKRIFAVLALSLLVILSTWLWIKHSEQLAMTCQGGLVFKDRRADNPFTFEGVVVMHFTPDGTGYFSLNGDIMNKQNHWTVSRQQNFSWKHIHDAFYQLQINQVERFGHDDVPAGVFEKYALGTTQNQKRLLNIQRTPDEAVVISNYYSPLLVCAG</sequence>
<evidence type="ECO:0000313" key="3">
    <source>
        <dbReference type="Proteomes" id="UP000746649"/>
    </source>
</evidence>
<evidence type="ECO:0008006" key="4">
    <source>
        <dbReference type="Google" id="ProtNLM"/>
    </source>
</evidence>
<name>A0ABS0ZUD8_9ENTR</name>
<dbReference type="Proteomes" id="UP000746649">
    <property type="component" value="Unassembled WGS sequence"/>
</dbReference>
<evidence type="ECO:0000313" key="2">
    <source>
        <dbReference type="EMBL" id="MBJ8381989.1"/>
    </source>
</evidence>
<protein>
    <recommendedName>
        <fullName evidence="4">FidL-like membrane protein</fullName>
    </recommendedName>
</protein>
<reference evidence="2 3" key="1">
    <citation type="submission" date="2020-11" db="EMBL/GenBank/DDBJ databases">
        <title>Enhanced detection system for hospital associated transmission using whole genome sequencing surveillance.</title>
        <authorList>
            <person name="Harrison L.H."/>
            <person name="Van Tyne D."/>
            <person name="Marsh J.W."/>
            <person name="Griffith M.P."/>
            <person name="Snyder D.J."/>
            <person name="Cooper V.S."/>
            <person name="Mustapha M."/>
        </authorList>
    </citation>
    <scope>NUCLEOTIDE SEQUENCE [LARGE SCALE GENOMIC DNA]</scope>
    <source>
        <strain evidence="2 3">CB00117</strain>
    </source>
</reference>
<evidence type="ECO:0000256" key="1">
    <source>
        <dbReference type="SAM" id="Phobius"/>
    </source>
</evidence>
<comment type="caution">
    <text evidence="2">The sequence shown here is derived from an EMBL/GenBank/DDBJ whole genome shotgun (WGS) entry which is preliminary data.</text>
</comment>
<dbReference type="RefSeq" id="WP_200035495.1">
    <property type="nucleotide sequence ID" value="NZ_CBCXWX010000007.1"/>
</dbReference>
<proteinExistence type="predicted"/>
<keyword evidence="3" id="KW-1185">Reference proteome</keyword>